<evidence type="ECO:0000256" key="1">
    <source>
        <dbReference type="ARBA" id="ARBA00004123"/>
    </source>
</evidence>
<evidence type="ECO:0000256" key="4">
    <source>
        <dbReference type="ARBA" id="ARBA00010731"/>
    </source>
</evidence>
<evidence type="ECO:0000313" key="22">
    <source>
        <dbReference type="Proteomes" id="UP000005627"/>
    </source>
</evidence>
<dbReference type="GO" id="GO:1990976">
    <property type="term" value="P:protein transport along microtubule to mitotic spindle pole body"/>
    <property type="evidence" value="ECO:0007669"/>
    <property type="project" value="EnsemblFungi"/>
</dbReference>
<dbReference type="KEGG" id="tdl:TDEL_0B06810"/>
<evidence type="ECO:0000256" key="15">
    <source>
        <dbReference type="ARBA" id="ARBA00023306"/>
    </source>
</evidence>
<keyword evidence="11" id="KW-0159">Chromosome partition</keyword>
<keyword evidence="16" id="KW-0137">Centromere</keyword>
<dbReference type="GO" id="GO:0044732">
    <property type="term" value="C:mitotic spindle pole body"/>
    <property type="evidence" value="ECO:0007669"/>
    <property type="project" value="TreeGrafter"/>
</dbReference>
<keyword evidence="9" id="KW-0493">Microtubule</keyword>
<evidence type="ECO:0000256" key="5">
    <source>
        <dbReference type="ARBA" id="ARBA00014520"/>
    </source>
</evidence>
<keyword evidence="7" id="KW-0963">Cytoplasm</keyword>
<comment type="subunit">
    <text evidence="19">Component of the DASH complex consisting of ASK1, DAD1, DAD2, DAD3, DAD4, DAM1, DUO1, HSK3, SPC19 and SPC34, with a stoichiometry of one copy of each subunit per complex. Multiple DASH complexes oligomerize to form a ring that encircles spindle microtubules and organizes the rod-like NDC80 complexes of the outer kinetochore. DASH complex oligomerization strengthens microtubule attachments. On cytoplasmic microtubules, DASH complexes appear to form patches instead of rings.</text>
</comment>
<evidence type="ECO:0000256" key="3">
    <source>
        <dbReference type="ARBA" id="ARBA00004629"/>
    </source>
</evidence>
<feature type="compositionally biased region" description="Basic and acidic residues" evidence="20">
    <location>
        <begin position="201"/>
        <end position="212"/>
    </location>
</feature>
<evidence type="ECO:0000256" key="20">
    <source>
        <dbReference type="SAM" id="MobiDB-lite"/>
    </source>
</evidence>
<evidence type="ECO:0000256" key="8">
    <source>
        <dbReference type="ARBA" id="ARBA00022618"/>
    </source>
</evidence>
<evidence type="ECO:0000256" key="17">
    <source>
        <dbReference type="ARBA" id="ARBA00029735"/>
    </source>
</evidence>
<evidence type="ECO:0000256" key="14">
    <source>
        <dbReference type="ARBA" id="ARBA00023242"/>
    </source>
</evidence>
<evidence type="ECO:0000256" key="13">
    <source>
        <dbReference type="ARBA" id="ARBA00023212"/>
    </source>
</evidence>
<dbReference type="GO" id="GO:0031116">
    <property type="term" value="P:positive regulation of microtubule polymerization"/>
    <property type="evidence" value="ECO:0007669"/>
    <property type="project" value="EnsemblFungi"/>
</dbReference>
<dbReference type="eggNOG" id="ENOG502S2V2">
    <property type="taxonomic scope" value="Eukaryota"/>
</dbReference>
<evidence type="ECO:0000256" key="12">
    <source>
        <dbReference type="ARBA" id="ARBA00022838"/>
    </source>
</evidence>
<dbReference type="GeneID" id="11505205"/>
<gene>
    <name evidence="21" type="primary">TDEL0B06810</name>
    <name evidence="21" type="ORF">TDEL_0B06810</name>
</gene>
<dbReference type="HOGENOM" id="CLU_090087_0_0_1"/>
<evidence type="ECO:0000256" key="9">
    <source>
        <dbReference type="ARBA" id="ARBA00022701"/>
    </source>
</evidence>
<dbReference type="GO" id="GO:1990758">
    <property type="term" value="P:mitotic sister chromatid biorientation"/>
    <property type="evidence" value="ECO:0007669"/>
    <property type="project" value="EnsemblFungi"/>
</dbReference>
<dbReference type="STRING" id="1076872.G8ZQB6"/>
<keyword evidence="12" id="KW-0995">Kinetochore</keyword>
<dbReference type="GO" id="GO:0005874">
    <property type="term" value="C:microtubule"/>
    <property type="evidence" value="ECO:0007669"/>
    <property type="project" value="UniProtKB-KW"/>
</dbReference>
<evidence type="ECO:0000256" key="11">
    <source>
        <dbReference type="ARBA" id="ARBA00022829"/>
    </source>
</evidence>
<keyword evidence="22" id="KW-1185">Reference proteome</keyword>
<keyword evidence="14" id="KW-0539">Nucleus</keyword>
<accession>G8ZQB6</accession>
<feature type="compositionally biased region" description="Polar residues" evidence="20">
    <location>
        <begin position="164"/>
        <end position="188"/>
    </location>
</feature>
<evidence type="ECO:0000256" key="2">
    <source>
        <dbReference type="ARBA" id="ARBA00004186"/>
    </source>
</evidence>
<keyword evidence="10" id="KW-0498">Mitosis</keyword>
<evidence type="ECO:0000256" key="10">
    <source>
        <dbReference type="ARBA" id="ARBA00022776"/>
    </source>
</evidence>
<dbReference type="PANTHER" id="PTHR28200:SF1">
    <property type="entry name" value="DASH COMPLEX SUBUNIT ASK1"/>
    <property type="match status" value="1"/>
</dbReference>
<evidence type="ECO:0000256" key="18">
    <source>
        <dbReference type="ARBA" id="ARBA00029932"/>
    </source>
</evidence>
<dbReference type="GO" id="GO:0042729">
    <property type="term" value="C:DASH complex"/>
    <property type="evidence" value="ECO:0007669"/>
    <property type="project" value="EnsemblFungi"/>
</dbReference>
<dbReference type="RefSeq" id="XP_003680021.1">
    <property type="nucleotide sequence ID" value="XM_003679973.1"/>
</dbReference>
<dbReference type="GO" id="GO:0051010">
    <property type="term" value="F:microtubule plus-end binding"/>
    <property type="evidence" value="ECO:0007669"/>
    <property type="project" value="EnsemblFungi"/>
</dbReference>
<dbReference type="GO" id="GO:0072686">
    <property type="term" value="C:mitotic spindle"/>
    <property type="evidence" value="ECO:0007669"/>
    <property type="project" value="InterPro"/>
</dbReference>
<dbReference type="FunCoup" id="G8ZQB6">
    <property type="interactions" value="100"/>
</dbReference>
<keyword evidence="6" id="KW-0158">Chromosome</keyword>
<dbReference type="EMBL" id="HE616743">
    <property type="protein sequence ID" value="CCE90810.1"/>
    <property type="molecule type" value="Genomic_DNA"/>
</dbReference>
<comment type="similarity">
    <text evidence="4">Belongs to the DASH complex ASK1 family.</text>
</comment>
<dbReference type="InParanoid" id="G8ZQB6"/>
<comment type="subcellular location">
    <subcellularLocation>
        <location evidence="3">Chromosome</location>
        <location evidence="3">Centromere</location>
        <location evidence="3">Kinetochore</location>
    </subcellularLocation>
    <subcellularLocation>
        <location evidence="2">Cytoplasm</location>
        <location evidence="2">Cytoskeleton</location>
        <location evidence="2">Spindle</location>
    </subcellularLocation>
    <subcellularLocation>
        <location evidence="1">Nucleus</location>
    </subcellularLocation>
</comment>
<evidence type="ECO:0000256" key="6">
    <source>
        <dbReference type="ARBA" id="ARBA00022454"/>
    </source>
</evidence>
<evidence type="ECO:0000313" key="21">
    <source>
        <dbReference type="EMBL" id="CCE90810.1"/>
    </source>
</evidence>
<dbReference type="PANTHER" id="PTHR28200">
    <property type="entry name" value="DASH COMPLEX SUBUNIT ASK1"/>
    <property type="match status" value="1"/>
</dbReference>
<evidence type="ECO:0000256" key="16">
    <source>
        <dbReference type="ARBA" id="ARBA00023328"/>
    </source>
</evidence>
<keyword evidence="8" id="KW-0132">Cell division</keyword>
<name>G8ZQB6_TORDE</name>
<reference evidence="21 22" key="1">
    <citation type="journal article" date="2011" name="Proc. Natl. Acad. Sci. U.S.A.">
        <title>Evolutionary erosion of yeast sex chromosomes by mating-type switching accidents.</title>
        <authorList>
            <person name="Gordon J.L."/>
            <person name="Armisen D."/>
            <person name="Proux-Wera E."/>
            <person name="Oheigeartaigh S.S."/>
            <person name="Byrne K.P."/>
            <person name="Wolfe K.H."/>
        </authorList>
    </citation>
    <scope>NUCLEOTIDE SEQUENCE [LARGE SCALE GENOMIC DNA]</scope>
    <source>
        <strain evidence="22">ATCC 10662 / CBS 1146 / NBRC 0425 / NCYC 2629 / NRRL Y-866</strain>
    </source>
</reference>
<proteinExistence type="inferred from homology"/>
<dbReference type="OrthoDB" id="5573898at2759"/>
<evidence type="ECO:0000256" key="19">
    <source>
        <dbReference type="ARBA" id="ARBA00046633"/>
    </source>
</evidence>
<dbReference type="GO" id="GO:0051301">
    <property type="term" value="P:cell division"/>
    <property type="evidence" value="ECO:0007669"/>
    <property type="project" value="UniProtKB-KW"/>
</dbReference>
<dbReference type="Proteomes" id="UP000005627">
    <property type="component" value="Chromosome 2"/>
</dbReference>
<dbReference type="InterPro" id="IPR013964">
    <property type="entry name" value="DASH_Ask1"/>
</dbReference>
<protein>
    <recommendedName>
        <fullName evidence="5">DASH complex subunit ASK1</fullName>
    </recommendedName>
    <alternativeName>
        <fullName evidence="18">Associated with spindles and kinetochores protein 1</fullName>
    </alternativeName>
    <alternativeName>
        <fullName evidence="17">Outer kinetochore protein ASK1</fullName>
    </alternativeName>
</protein>
<dbReference type="AlphaFoldDB" id="G8ZQB6"/>
<sequence>MNSQLIHHQMLEETVEKLDQEITLSLQTIDSNLNYCFSKITKDIIPHVTRYGTVCEEVMDHASWLGTMFQQTGNVDLSLQGGERATDGRSSVTPETLFPGQPSVTTTTTANDEDDEFHTANLTNTGHILRLPSDSSDEEPVKNGPEADGSTLQRQRRKRKVSLLLQQEYGSSSSVIGVPQSKDSSTSEYRGLIDSSPMKHIPNDDESTKEPKPGTVIHFSTGS</sequence>
<keyword evidence="13" id="KW-0206">Cytoskeleton</keyword>
<evidence type="ECO:0000256" key="7">
    <source>
        <dbReference type="ARBA" id="ARBA00022490"/>
    </source>
</evidence>
<organism evidence="21 22">
    <name type="scientific">Torulaspora delbrueckii</name>
    <name type="common">Yeast</name>
    <name type="synonym">Candida colliculosa</name>
    <dbReference type="NCBI Taxonomy" id="4950"/>
    <lineage>
        <taxon>Eukaryota</taxon>
        <taxon>Fungi</taxon>
        <taxon>Dikarya</taxon>
        <taxon>Ascomycota</taxon>
        <taxon>Saccharomycotina</taxon>
        <taxon>Saccharomycetes</taxon>
        <taxon>Saccharomycetales</taxon>
        <taxon>Saccharomycetaceae</taxon>
        <taxon>Torulaspora</taxon>
    </lineage>
</organism>
<keyword evidence="15" id="KW-0131">Cell cycle</keyword>
<feature type="region of interest" description="Disordered" evidence="20">
    <location>
        <begin position="79"/>
        <end position="223"/>
    </location>
</feature>
<dbReference type="GO" id="GO:0051987">
    <property type="term" value="P:positive regulation of attachment of spindle microtubules to kinetochore"/>
    <property type="evidence" value="ECO:0007669"/>
    <property type="project" value="EnsemblFungi"/>
</dbReference>
<dbReference type="Pfam" id="PF08655">
    <property type="entry name" value="DASH_Ask1"/>
    <property type="match status" value="1"/>
</dbReference>